<evidence type="ECO:0000256" key="2">
    <source>
        <dbReference type="SAM" id="Phobius"/>
    </source>
</evidence>
<dbReference type="Proteomes" id="UP000521676">
    <property type="component" value="Unassembled WGS sequence"/>
</dbReference>
<evidence type="ECO:0000313" key="4">
    <source>
        <dbReference type="EMBL" id="WJW66931.1"/>
    </source>
</evidence>
<dbReference type="RefSeq" id="WP_341468824.1">
    <property type="nucleotide sequence ID" value="NZ_CP128399.1"/>
</dbReference>
<keyword evidence="2" id="KW-0812">Transmembrane</keyword>
<dbReference type="EMBL" id="JACATZ010000001">
    <property type="protein sequence ID" value="NWJ45050.1"/>
    <property type="molecule type" value="Genomic_DNA"/>
</dbReference>
<gene>
    <name evidence="3" type="ORF">HXX08_04140</name>
    <name evidence="4" type="ORF">OZ401_000176</name>
</gene>
<reference evidence="3 5" key="1">
    <citation type="submission" date="2020-06" db="EMBL/GenBank/DDBJ databases">
        <title>Anoxygenic phototrophic Chloroflexota member uses a Type I reaction center.</title>
        <authorList>
            <person name="Tsuji J.M."/>
            <person name="Shaw N.A."/>
            <person name="Nagashima S."/>
            <person name="Venkiteswaran J."/>
            <person name="Schiff S.L."/>
            <person name="Hanada S."/>
            <person name="Tank M."/>
            <person name="Neufeld J.D."/>
        </authorList>
    </citation>
    <scope>NUCLEOTIDE SEQUENCE [LARGE SCALE GENOMIC DNA]</scope>
    <source>
        <strain evidence="3">L227-S17</strain>
    </source>
</reference>
<feature type="region of interest" description="Disordered" evidence="1">
    <location>
        <begin position="174"/>
        <end position="206"/>
    </location>
</feature>
<dbReference type="AlphaFoldDB" id="A0A8T7M004"/>
<keyword evidence="2" id="KW-0472">Membrane</keyword>
<organism evidence="3 5">
    <name type="scientific">Candidatus Chlorohelix allophototropha</name>
    <dbReference type="NCBI Taxonomy" id="3003348"/>
    <lineage>
        <taxon>Bacteria</taxon>
        <taxon>Bacillati</taxon>
        <taxon>Chloroflexota</taxon>
        <taxon>Chloroflexia</taxon>
        <taxon>Candidatus Chloroheliales</taxon>
        <taxon>Candidatus Chloroheliaceae</taxon>
        <taxon>Candidatus Chlorohelix</taxon>
    </lineage>
</organism>
<protein>
    <submittedName>
        <fullName evidence="3">Uncharacterized protein</fullName>
    </submittedName>
</protein>
<reference evidence="4" key="2">
    <citation type="journal article" date="2024" name="Nature">
        <title>Anoxygenic phototroph of the Chloroflexota uses a type I reaction centre.</title>
        <authorList>
            <person name="Tsuji J.M."/>
            <person name="Shaw N.A."/>
            <person name="Nagashima S."/>
            <person name="Venkiteswaran J.J."/>
            <person name="Schiff S.L."/>
            <person name="Watanabe T."/>
            <person name="Fukui M."/>
            <person name="Hanada S."/>
            <person name="Tank M."/>
            <person name="Neufeld J.D."/>
        </authorList>
    </citation>
    <scope>NUCLEOTIDE SEQUENCE</scope>
    <source>
        <strain evidence="4">L227-S17</strain>
    </source>
</reference>
<dbReference type="Proteomes" id="UP001431572">
    <property type="component" value="Chromosome 1"/>
</dbReference>
<name>A0A8T7M004_9CHLR</name>
<feature type="transmembrane region" description="Helical" evidence="2">
    <location>
        <begin position="146"/>
        <end position="167"/>
    </location>
</feature>
<sequence length="240" mass="26060">MANTKKTKPKTSSSTGCIFLIIGLIAWVALLIIGPFTFFDALDAKNTANTLVKGTVTLISQENFGSDTFNVLTITDASNSNPVKAIVQTPIYDVANAYCKSLTCYAEAEFESNDGLLKLSLYDSQGGTILARIANHSQEQDDLDWATVWSICFLVVTAFLTIGYFIYTTNVKKNPNKSKAPQPQERVYWDGKGMPPQGGVTSSGEWYKAPPSAVQLYSKVTGNQTNTLKAGDQSSKVSKL</sequence>
<accession>A0A8T7M004</accession>
<proteinExistence type="predicted"/>
<keyword evidence="2" id="KW-1133">Transmembrane helix</keyword>
<evidence type="ECO:0000313" key="3">
    <source>
        <dbReference type="EMBL" id="NWJ45050.1"/>
    </source>
</evidence>
<evidence type="ECO:0000256" key="1">
    <source>
        <dbReference type="SAM" id="MobiDB-lite"/>
    </source>
</evidence>
<evidence type="ECO:0000313" key="6">
    <source>
        <dbReference type="Proteomes" id="UP001431572"/>
    </source>
</evidence>
<dbReference type="EMBL" id="CP128399">
    <property type="protein sequence ID" value="WJW66931.1"/>
    <property type="molecule type" value="Genomic_DNA"/>
</dbReference>
<evidence type="ECO:0000313" key="5">
    <source>
        <dbReference type="Proteomes" id="UP000521676"/>
    </source>
</evidence>
<keyword evidence="6" id="KW-1185">Reference proteome</keyword>
<feature type="transmembrane region" description="Helical" evidence="2">
    <location>
        <begin position="12"/>
        <end position="33"/>
    </location>
</feature>